<dbReference type="InParanoid" id="A0A1Y2BB92"/>
<evidence type="ECO:0000256" key="1">
    <source>
        <dbReference type="SAM" id="Phobius"/>
    </source>
</evidence>
<name>A0A1Y2BB92_9TREE</name>
<organism evidence="2 3">
    <name type="scientific">Naematelia encephala</name>
    <dbReference type="NCBI Taxonomy" id="71784"/>
    <lineage>
        <taxon>Eukaryota</taxon>
        <taxon>Fungi</taxon>
        <taxon>Dikarya</taxon>
        <taxon>Basidiomycota</taxon>
        <taxon>Agaricomycotina</taxon>
        <taxon>Tremellomycetes</taxon>
        <taxon>Tremellales</taxon>
        <taxon>Naemateliaceae</taxon>
        <taxon>Naematelia</taxon>
    </lineage>
</organism>
<accession>A0A1Y2BB92</accession>
<proteinExistence type="predicted"/>
<keyword evidence="1" id="KW-0812">Transmembrane</keyword>
<dbReference type="Proteomes" id="UP000193986">
    <property type="component" value="Unassembled WGS sequence"/>
</dbReference>
<evidence type="ECO:0000313" key="3">
    <source>
        <dbReference type="Proteomes" id="UP000193986"/>
    </source>
</evidence>
<comment type="caution">
    <text evidence="2">The sequence shown here is derived from an EMBL/GenBank/DDBJ whole genome shotgun (WGS) entry which is preliminary data.</text>
</comment>
<protein>
    <submittedName>
        <fullName evidence="2">Uncharacterized protein</fullName>
    </submittedName>
</protein>
<gene>
    <name evidence="2" type="ORF">BCR39DRAFT_525539</name>
</gene>
<dbReference type="AlphaFoldDB" id="A0A1Y2BB92"/>
<keyword evidence="3" id="KW-1185">Reference proteome</keyword>
<keyword evidence="1" id="KW-0472">Membrane</keyword>
<dbReference type="EMBL" id="MCFC01000013">
    <property type="protein sequence ID" value="ORY31820.1"/>
    <property type="molecule type" value="Genomic_DNA"/>
</dbReference>
<sequence length="69" mass="7879">MQHCFMRFGNLTRRFLDGSEATLIPFFSIVHYFPIFASFATSTFFRFPILDLLSSGSLSCQRLAGGFRC</sequence>
<evidence type="ECO:0000313" key="2">
    <source>
        <dbReference type="EMBL" id="ORY31820.1"/>
    </source>
</evidence>
<feature type="transmembrane region" description="Helical" evidence="1">
    <location>
        <begin position="21"/>
        <end position="45"/>
    </location>
</feature>
<keyword evidence="1" id="KW-1133">Transmembrane helix</keyword>
<reference evidence="2 3" key="1">
    <citation type="submission" date="2016-07" db="EMBL/GenBank/DDBJ databases">
        <title>Pervasive Adenine N6-methylation of Active Genes in Fungi.</title>
        <authorList>
            <consortium name="DOE Joint Genome Institute"/>
            <person name="Mondo S.J."/>
            <person name="Dannebaum R.O."/>
            <person name="Kuo R.C."/>
            <person name="Labutti K."/>
            <person name="Haridas S."/>
            <person name="Kuo A."/>
            <person name="Salamov A."/>
            <person name="Ahrendt S.R."/>
            <person name="Lipzen A."/>
            <person name="Sullivan W."/>
            <person name="Andreopoulos W.B."/>
            <person name="Clum A."/>
            <person name="Lindquist E."/>
            <person name="Daum C."/>
            <person name="Ramamoorthy G.K."/>
            <person name="Gryganskyi A."/>
            <person name="Culley D."/>
            <person name="Magnuson J.K."/>
            <person name="James T.Y."/>
            <person name="O'Malley M.A."/>
            <person name="Stajich J.E."/>
            <person name="Spatafora J.W."/>
            <person name="Visel A."/>
            <person name="Grigoriev I.V."/>
        </authorList>
    </citation>
    <scope>NUCLEOTIDE SEQUENCE [LARGE SCALE GENOMIC DNA]</scope>
    <source>
        <strain evidence="2 3">68-887.2</strain>
    </source>
</reference>